<dbReference type="PANTHER" id="PTHR12149:SF8">
    <property type="entry name" value="PROTEIN-RIBULOSAMINE 3-KINASE"/>
    <property type="match status" value="1"/>
</dbReference>
<feature type="chain" id="PRO_5045361645" description="protein-ribulosamine 3-kinase" evidence="3">
    <location>
        <begin position="24"/>
        <end position="394"/>
    </location>
</feature>
<keyword evidence="3" id="KW-0732">Signal</keyword>
<comment type="caution">
    <text evidence="4">The sequence shown here is derived from an EMBL/GenBank/DDBJ whole genome shotgun (WGS) entry which is preliminary data.</text>
</comment>
<dbReference type="InterPro" id="IPR011009">
    <property type="entry name" value="Kinase-like_dom_sf"/>
</dbReference>
<dbReference type="SUPFAM" id="SSF56112">
    <property type="entry name" value="Protein kinase-like (PK-like)"/>
    <property type="match status" value="1"/>
</dbReference>
<evidence type="ECO:0000313" key="4">
    <source>
        <dbReference type="EMBL" id="GMI22530.1"/>
    </source>
</evidence>
<dbReference type="PANTHER" id="PTHR12149">
    <property type="entry name" value="FRUCTOSAMINE 3 KINASE-RELATED PROTEIN"/>
    <property type="match status" value="1"/>
</dbReference>
<feature type="non-terminal residue" evidence="4">
    <location>
        <position position="394"/>
    </location>
</feature>
<protein>
    <recommendedName>
        <fullName evidence="1">protein-ribulosamine 3-kinase</fullName>
        <ecNumber evidence="1">2.7.1.172</ecNumber>
    </recommendedName>
</protein>
<comment type="catalytic activity">
    <reaction evidence="2">
        <text>N(6)-D-ribulosyl-L-lysyl-[protein] + ATP = N(6)-(3-O-phospho-D-ribulosyl)-L-lysyl-[protein] + ADP + H(+)</text>
        <dbReference type="Rhea" id="RHEA:48432"/>
        <dbReference type="Rhea" id="RHEA-COMP:12103"/>
        <dbReference type="Rhea" id="RHEA-COMP:12104"/>
        <dbReference type="ChEBI" id="CHEBI:15378"/>
        <dbReference type="ChEBI" id="CHEBI:30616"/>
        <dbReference type="ChEBI" id="CHEBI:90418"/>
        <dbReference type="ChEBI" id="CHEBI:90420"/>
        <dbReference type="ChEBI" id="CHEBI:456216"/>
        <dbReference type="EC" id="2.7.1.172"/>
    </reaction>
    <physiologicalReaction direction="left-to-right" evidence="2">
        <dbReference type="Rhea" id="RHEA:48433"/>
    </physiologicalReaction>
</comment>
<dbReference type="EMBL" id="BRYB01000092">
    <property type="protein sequence ID" value="GMI22530.1"/>
    <property type="molecule type" value="Genomic_DNA"/>
</dbReference>
<dbReference type="Gene3D" id="3.90.1200.10">
    <property type="match status" value="1"/>
</dbReference>
<evidence type="ECO:0000256" key="1">
    <source>
        <dbReference type="ARBA" id="ARBA00011961"/>
    </source>
</evidence>
<organism evidence="4 5">
    <name type="scientific">Tetraparma gracilis</name>
    <dbReference type="NCBI Taxonomy" id="2962635"/>
    <lineage>
        <taxon>Eukaryota</taxon>
        <taxon>Sar</taxon>
        <taxon>Stramenopiles</taxon>
        <taxon>Ochrophyta</taxon>
        <taxon>Bolidophyceae</taxon>
        <taxon>Parmales</taxon>
        <taxon>Triparmaceae</taxon>
        <taxon>Tetraparma</taxon>
    </lineage>
</organism>
<dbReference type="Pfam" id="PF03881">
    <property type="entry name" value="Fructosamin_kin"/>
    <property type="match status" value="1"/>
</dbReference>
<gene>
    <name evidence="4" type="ORF">TeGR_g2923</name>
</gene>
<feature type="signal peptide" evidence="3">
    <location>
        <begin position="1"/>
        <end position="23"/>
    </location>
</feature>
<evidence type="ECO:0000256" key="3">
    <source>
        <dbReference type="SAM" id="SignalP"/>
    </source>
</evidence>
<sequence>MLVATMLVPTMLVLLLLASLIPAATPWAQPLAPSSRRPLLAGLDADVDKILSNLEAEKNMSAQQALRDPFGVMQDTSGVAKYMPSAAPSDPVASALAGVLKAGPVLDIYMIDSRWNGNEVFRYTCDAGGGRNASYFVKLNRVEDASVFVSEAVSLSALGKAGEVGCPLPLHIGKLPKVGDIGPGAFMVLEHLDLLPFGSMRSDVQVSLATQLAALHSSSAHDDLHKGRFGFPASNFQALTPVNNTWCDTWSEYFSRRLASQLSRLTAVKAYGGAVLQEGDVALVERGQIILENVDLLLGDPSRIRPSLVHGDLWIGNTGATADGAVFFDPACSFAHHEFELPPMLMFAGYTEPFWDRYFELVPKAEGFATRSKLYSFYHYLNQLNLFGDQEVKK</sequence>
<accession>A0ABQ6MA58</accession>
<name>A0ABQ6MA58_9STRA</name>
<reference evidence="4 5" key="1">
    <citation type="journal article" date="2023" name="Commun. Biol.">
        <title>Genome analysis of Parmales, the sister group of diatoms, reveals the evolutionary specialization of diatoms from phago-mixotrophs to photoautotrophs.</title>
        <authorList>
            <person name="Ban H."/>
            <person name="Sato S."/>
            <person name="Yoshikawa S."/>
            <person name="Yamada K."/>
            <person name="Nakamura Y."/>
            <person name="Ichinomiya M."/>
            <person name="Sato N."/>
            <person name="Blanc-Mathieu R."/>
            <person name="Endo H."/>
            <person name="Kuwata A."/>
            <person name="Ogata H."/>
        </authorList>
    </citation>
    <scope>NUCLEOTIDE SEQUENCE [LARGE SCALE GENOMIC DNA]</scope>
</reference>
<proteinExistence type="predicted"/>
<keyword evidence="5" id="KW-1185">Reference proteome</keyword>
<dbReference type="InterPro" id="IPR016477">
    <property type="entry name" value="Fructo-/Ketosamine-3-kinase"/>
</dbReference>
<evidence type="ECO:0000256" key="2">
    <source>
        <dbReference type="ARBA" id="ARBA00048655"/>
    </source>
</evidence>
<evidence type="ECO:0000313" key="5">
    <source>
        <dbReference type="Proteomes" id="UP001165060"/>
    </source>
</evidence>
<dbReference type="Proteomes" id="UP001165060">
    <property type="component" value="Unassembled WGS sequence"/>
</dbReference>
<dbReference type="EC" id="2.7.1.172" evidence="1"/>